<evidence type="ECO:0000256" key="1">
    <source>
        <dbReference type="ARBA" id="ARBA00023002"/>
    </source>
</evidence>
<dbReference type="RefSeq" id="WP_189416405.1">
    <property type="nucleotide sequence ID" value="NZ_BMYZ01000001.1"/>
</dbReference>
<name>A0ABQ3AUC1_9GAMM</name>
<evidence type="ECO:0000313" key="5">
    <source>
        <dbReference type="Proteomes" id="UP000619761"/>
    </source>
</evidence>
<keyword evidence="1" id="KW-0560">Oxidoreductase</keyword>
<dbReference type="Gene3D" id="3.30.360.10">
    <property type="entry name" value="Dihydrodipicolinate Reductase, domain 2"/>
    <property type="match status" value="1"/>
</dbReference>
<dbReference type="Gene3D" id="3.40.50.720">
    <property type="entry name" value="NAD(P)-binding Rossmann-like Domain"/>
    <property type="match status" value="1"/>
</dbReference>
<feature type="domain" description="GFO/IDH/MocA-like oxidoreductase" evidence="3">
    <location>
        <begin position="137"/>
        <end position="264"/>
    </location>
</feature>
<dbReference type="Pfam" id="PF01408">
    <property type="entry name" value="GFO_IDH_MocA"/>
    <property type="match status" value="1"/>
</dbReference>
<dbReference type="SUPFAM" id="SSF51735">
    <property type="entry name" value="NAD(P)-binding Rossmann-fold domains"/>
    <property type="match status" value="1"/>
</dbReference>
<gene>
    <name evidence="4" type="ORF">GCM10011613_09610</name>
</gene>
<dbReference type="InterPro" id="IPR050463">
    <property type="entry name" value="Gfo/Idh/MocA_oxidrdct_glycsds"/>
</dbReference>
<dbReference type="InterPro" id="IPR055170">
    <property type="entry name" value="GFO_IDH_MocA-like_dom"/>
</dbReference>
<dbReference type="EMBL" id="BMYZ01000001">
    <property type="protein sequence ID" value="GGY67575.1"/>
    <property type="molecule type" value="Genomic_DNA"/>
</dbReference>
<keyword evidence="5" id="KW-1185">Reference proteome</keyword>
<dbReference type="SUPFAM" id="SSF55347">
    <property type="entry name" value="Glyceraldehyde-3-phosphate dehydrogenase-like, C-terminal domain"/>
    <property type="match status" value="1"/>
</dbReference>
<evidence type="ECO:0000259" key="2">
    <source>
        <dbReference type="Pfam" id="PF01408"/>
    </source>
</evidence>
<dbReference type="InterPro" id="IPR036291">
    <property type="entry name" value="NAD(P)-bd_dom_sf"/>
</dbReference>
<feature type="domain" description="Gfo/Idh/MocA-like oxidoreductase N-terminal" evidence="2">
    <location>
        <begin position="8"/>
        <end position="127"/>
    </location>
</feature>
<comment type="caution">
    <text evidence="4">The sequence shown here is derived from an EMBL/GenBank/DDBJ whole genome shotgun (WGS) entry which is preliminary data.</text>
</comment>
<reference evidence="5" key="1">
    <citation type="journal article" date="2019" name="Int. J. Syst. Evol. Microbiol.">
        <title>The Global Catalogue of Microorganisms (GCM) 10K type strain sequencing project: providing services to taxonomists for standard genome sequencing and annotation.</title>
        <authorList>
            <consortium name="The Broad Institute Genomics Platform"/>
            <consortium name="The Broad Institute Genome Sequencing Center for Infectious Disease"/>
            <person name="Wu L."/>
            <person name="Ma J."/>
        </authorList>
    </citation>
    <scope>NUCLEOTIDE SEQUENCE [LARGE SCALE GENOMIC DNA]</scope>
    <source>
        <strain evidence="5">KCTC 32239</strain>
    </source>
</reference>
<dbReference type="Proteomes" id="UP000619761">
    <property type="component" value="Unassembled WGS sequence"/>
</dbReference>
<evidence type="ECO:0000313" key="4">
    <source>
        <dbReference type="EMBL" id="GGY67575.1"/>
    </source>
</evidence>
<evidence type="ECO:0000259" key="3">
    <source>
        <dbReference type="Pfam" id="PF22725"/>
    </source>
</evidence>
<dbReference type="PANTHER" id="PTHR43818:SF11">
    <property type="entry name" value="BCDNA.GH03377"/>
    <property type="match status" value="1"/>
</dbReference>
<organism evidence="4 5">
    <name type="scientific">Cellvibrio zantedeschiae</name>
    <dbReference type="NCBI Taxonomy" id="1237077"/>
    <lineage>
        <taxon>Bacteria</taxon>
        <taxon>Pseudomonadati</taxon>
        <taxon>Pseudomonadota</taxon>
        <taxon>Gammaproteobacteria</taxon>
        <taxon>Cellvibrionales</taxon>
        <taxon>Cellvibrionaceae</taxon>
        <taxon>Cellvibrio</taxon>
    </lineage>
</organism>
<dbReference type="PANTHER" id="PTHR43818">
    <property type="entry name" value="BCDNA.GH03377"/>
    <property type="match status" value="1"/>
</dbReference>
<protein>
    <submittedName>
        <fullName evidence="4">Oxidoreductase</fullName>
    </submittedName>
</protein>
<accession>A0ABQ3AUC1</accession>
<proteinExistence type="predicted"/>
<dbReference type="InterPro" id="IPR000683">
    <property type="entry name" value="Gfo/Idh/MocA-like_OxRdtase_N"/>
</dbReference>
<sequence length="342" mass="38035">MSNYPALRFGVIGVDHRHIYDQVRSLIEIGAECVAYWTSTATAVEAGFNTRFPNIPRVADRQQLLNDPGIALIVCAAMPCDRAELGIEAMLHGKDFLTDKPGVTTVAQLEHVKKVQQQTDKIFSVNFSERFEVRAVTKATELVRAGAIGKVLQTIGLGPHRLNRQTRPAWFFDPACYGGILVDIASHQIDQFLHFTGAPDANILMSRYGNLAHPDDPGLQDFGEILLSHGGASGYIRVDWFTPDGLDAWGDGRLTILGTEGYIELRKYIDIAGRPGKDHLFLVNNEGAQYIDCANEPLPYYTNIYQDIFERTETAMTHKHCFKVCELALAAQSVAQRIESER</sequence>
<dbReference type="Pfam" id="PF22725">
    <property type="entry name" value="GFO_IDH_MocA_C3"/>
    <property type="match status" value="1"/>
</dbReference>